<dbReference type="GO" id="GO:0000976">
    <property type="term" value="F:transcription cis-regulatory region binding"/>
    <property type="evidence" value="ECO:0007669"/>
    <property type="project" value="TreeGrafter"/>
</dbReference>
<feature type="non-terminal residue" evidence="3">
    <location>
        <position position="1"/>
    </location>
</feature>
<dbReference type="PROSITE" id="PS50110">
    <property type="entry name" value="RESPONSE_REGULATORY"/>
    <property type="match status" value="1"/>
</dbReference>
<name>X1SAE6_9ZZZZ</name>
<protein>
    <recommendedName>
        <fullName evidence="2">Response regulatory domain-containing protein</fullName>
    </recommendedName>
</protein>
<dbReference type="GO" id="GO:0000156">
    <property type="term" value="F:phosphorelay response regulator activity"/>
    <property type="evidence" value="ECO:0007669"/>
    <property type="project" value="TreeGrafter"/>
</dbReference>
<feature type="domain" description="Response regulatory" evidence="2">
    <location>
        <begin position="1"/>
        <end position="103"/>
    </location>
</feature>
<dbReference type="GO" id="GO:0005829">
    <property type="term" value="C:cytosol"/>
    <property type="evidence" value="ECO:0007669"/>
    <property type="project" value="TreeGrafter"/>
</dbReference>
<reference evidence="3" key="1">
    <citation type="journal article" date="2014" name="Front. Microbiol.">
        <title>High frequency of phylogenetically diverse reductive dehalogenase-homologous genes in deep subseafloor sedimentary metagenomes.</title>
        <authorList>
            <person name="Kawai M."/>
            <person name="Futagami T."/>
            <person name="Toyoda A."/>
            <person name="Takaki Y."/>
            <person name="Nishi S."/>
            <person name="Hori S."/>
            <person name="Arai W."/>
            <person name="Tsubouchi T."/>
            <person name="Morono Y."/>
            <person name="Uchiyama I."/>
            <person name="Ito T."/>
            <person name="Fujiyama A."/>
            <person name="Inagaki F."/>
            <person name="Takami H."/>
        </authorList>
    </citation>
    <scope>NUCLEOTIDE SEQUENCE</scope>
    <source>
        <strain evidence="3">Expedition CK06-06</strain>
    </source>
</reference>
<evidence type="ECO:0000313" key="3">
    <source>
        <dbReference type="EMBL" id="GAI64759.1"/>
    </source>
</evidence>
<organism evidence="3">
    <name type="scientific">marine sediment metagenome</name>
    <dbReference type="NCBI Taxonomy" id="412755"/>
    <lineage>
        <taxon>unclassified sequences</taxon>
        <taxon>metagenomes</taxon>
        <taxon>ecological metagenomes</taxon>
    </lineage>
</organism>
<keyword evidence="1" id="KW-0238">DNA-binding</keyword>
<gene>
    <name evidence="3" type="ORF">S06H3_65014</name>
</gene>
<dbReference type="SUPFAM" id="SSF52172">
    <property type="entry name" value="CheY-like"/>
    <property type="match status" value="1"/>
</dbReference>
<evidence type="ECO:0000259" key="2">
    <source>
        <dbReference type="PROSITE" id="PS50110"/>
    </source>
</evidence>
<dbReference type="InterPro" id="IPR011006">
    <property type="entry name" value="CheY-like_superfamily"/>
</dbReference>
<dbReference type="EMBL" id="BARV01043612">
    <property type="protein sequence ID" value="GAI64759.1"/>
    <property type="molecule type" value="Genomic_DNA"/>
</dbReference>
<dbReference type="PANTHER" id="PTHR48111:SF50">
    <property type="entry name" value="KDP OPERON TRANSCRIPTIONAL REGULATORY PROTEIN KDPE"/>
    <property type="match status" value="1"/>
</dbReference>
<feature type="non-terminal residue" evidence="3">
    <location>
        <position position="106"/>
    </location>
</feature>
<dbReference type="PANTHER" id="PTHR48111">
    <property type="entry name" value="REGULATOR OF RPOS"/>
    <property type="match status" value="1"/>
</dbReference>
<comment type="caution">
    <text evidence="3">The sequence shown here is derived from an EMBL/GenBank/DDBJ whole genome shotgun (WGS) entry which is preliminary data.</text>
</comment>
<accession>X1SAE6</accession>
<evidence type="ECO:0000256" key="1">
    <source>
        <dbReference type="ARBA" id="ARBA00023125"/>
    </source>
</evidence>
<sequence>DISIILKVRWPELTLLHSIEARESVEQIYREQPDIVMLHLDSEIADSFDLIGQIRSFSSVPLIVLSSSDDVIDKVRALEMGADDWIDPSAVPMEFIAKVNAVLRRC</sequence>
<dbReference type="AlphaFoldDB" id="X1SAE6"/>
<dbReference type="InterPro" id="IPR001789">
    <property type="entry name" value="Sig_transdc_resp-reg_receiver"/>
</dbReference>
<proteinExistence type="predicted"/>
<dbReference type="InterPro" id="IPR039420">
    <property type="entry name" value="WalR-like"/>
</dbReference>
<dbReference type="GO" id="GO:0032993">
    <property type="term" value="C:protein-DNA complex"/>
    <property type="evidence" value="ECO:0007669"/>
    <property type="project" value="TreeGrafter"/>
</dbReference>
<dbReference type="Gene3D" id="3.40.50.2300">
    <property type="match status" value="1"/>
</dbReference>
<dbReference type="GO" id="GO:0006355">
    <property type="term" value="P:regulation of DNA-templated transcription"/>
    <property type="evidence" value="ECO:0007669"/>
    <property type="project" value="TreeGrafter"/>
</dbReference>